<organism evidence="2 4">
    <name type="scientific">Methylobacterium brachiatum</name>
    <dbReference type="NCBI Taxonomy" id="269660"/>
    <lineage>
        <taxon>Bacteria</taxon>
        <taxon>Pseudomonadati</taxon>
        <taxon>Pseudomonadota</taxon>
        <taxon>Alphaproteobacteria</taxon>
        <taxon>Hyphomicrobiales</taxon>
        <taxon>Methylobacteriaceae</taxon>
        <taxon>Methylobacterium</taxon>
    </lineage>
</organism>
<evidence type="ECO:0000256" key="1">
    <source>
        <dbReference type="SAM" id="SignalP"/>
    </source>
</evidence>
<dbReference type="AlphaFoldDB" id="A0AAJ1U0K7"/>
<sequence>MKALRVTGAWLAVAVASIVPPFAQAQAGQGTVACRDEIGSAAAKRLVTQCFDASPATHPPCNVVNPCAMIREEIARSCKLFEASGPLPADLCATGRTP</sequence>
<reference evidence="3" key="2">
    <citation type="submission" date="2024-06" db="EMBL/GenBank/DDBJ databases">
        <authorList>
            <person name="Campbell A.G."/>
        </authorList>
    </citation>
    <scope>NUCLEOTIDE SEQUENCE</scope>
    <source>
        <strain evidence="3">EM17</strain>
    </source>
</reference>
<keyword evidence="1" id="KW-0732">Signal</keyword>
<evidence type="ECO:0000313" key="3">
    <source>
        <dbReference type="EMBL" id="MER2288592.1"/>
    </source>
</evidence>
<dbReference type="Proteomes" id="UP001432995">
    <property type="component" value="Unassembled WGS sequence"/>
</dbReference>
<proteinExistence type="predicted"/>
<keyword evidence="5" id="KW-1185">Reference proteome</keyword>
<gene>
    <name evidence="3" type="ORF">ABS770_10010</name>
    <name evidence="2" type="ORF">QO001_006097</name>
</gene>
<accession>A0AAJ1U0K7</accession>
<reference evidence="2" key="1">
    <citation type="submission" date="2023-07" db="EMBL/GenBank/DDBJ databases">
        <title>Genomic Encyclopedia of Type Strains, Phase IV (KMG-IV): sequencing the most valuable type-strain genomes for metagenomic binning, comparative biology and taxonomic classification.</title>
        <authorList>
            <person name="Goeker M."/>
        </authorList>
    </citation>
    <scope>NUCLEOTIDE SEQUENCE</scope>
    <source>
        <strain evidence="2">DSM 19569</strain>
    </source>
</reference>
<dbReference type="Proteomes" id="UP001223420">
    <property type="component" value="Unassembled WGS sequence"/>
</dbReference>
<dbReference type="EMBL" id="JBELQD010000008">
    <property type="protein sequence ID" value="MER2288592.1"/>
    <property type="molecule type" value="Genomic_DNA"/>
</dbReference>
<dbReference type="RefSeq" id="WP_007558246.1">
    <property type="nucleotide sequence ID" value="NZ_JAJALK010000020.1"/>
</dbReference>
<name>A0AAJ1U0K7_9HYPH</name>
<dbReference type="EMBL" id="JAUSWL010000021">
    <property type="protein sequence ID" value="MDQ0547142.1"/>
    <property type="molecule type" value="Genomic_DNA"/>
</dbReference>
<feature type="signal peptide" evidence="1">
    <location>
        <begin position="1"/>
        <end position="25"/>
    </location>
</feature>
<evidence type="ECO:0008006" key="6">
    <source>
        <dbReference type="Google" id="ProtNLM"/>
    </source>
</evidence>
<protein>
    <recommendedName>
        <fullName evidence="6">Cysteine rich repeat-containing protein</fullName>
    </recommendedName>
</protein>
<evidence type="ECO:0000313" key="4">
    <source>
        <dbReference type="Proteomes" id="UP001223420"/>
    </source>
</evidence>
<evidence type="ECO:0000313" key="2">
    <source>
        <dbReference type="EMBL" id="MDQ0547142.1"/>
    </source>
</evidence>
<evidence type="ECO:0000313" key="5">
    <source>
        <dbReference type="Proteomes" id="UP001432995"/>
    </source>
</evidence>
<feature type="chain" id="PRO_5042527304" description="Cysteine rich repeat-containing protein" evidence="1">
    <location>
        <begin position="26"/>
        <end position="98"/>
    </location>
</feature>
<comment type="caution">
    <text evidence="2">The sequence shown here is derived from an EMBL/GenBank/DDBJ whole genome shotgun (WGS) entry which is preliminary data.</text>
</comment>
<dbReference type="PROSITE" id="PS51257">
    <property type="entry name" value="PROKAR_LIPOPROTEIN"/>
    <property type="match status" value="1"/>
</dbReference>